<evidence type="ECO:0000313" key="3">
    <source>
        <dbReference type="Proteomes" id="UP000275663"/>
    </source>
</evidence>
<reference evidence="2 3" key="1">
    <citation type="journal article" date="2011" name="Int. J. Syst. Evol. Microbiol.">
        <title>Description of Undibacterium oligocarboniphilum sp. nov., isolated from purified water, and Undibacterium pigrum strain CCUG 49012 as the type strain of Undibacterium parvum sp. nov., and emended descriptions of the genus Undibacterium and the species Undibacterium pigrum.</title>
        <authorList>
            <person name="Eder W."/>
            <person name="Wanner G."/>
            <person name="Ludwig W."/>
            <person name="Busse H.J."/>
            <person name="Ziemke-Kageler F."/>
            <person name="Lang E."/>
        </authorList>
    </citation>
    <scope>NUCLEOTIDE SEQUENCE [LARGE SCALE GENOMIC DNA]</scope>
    <source>
        <strain evidence="2 3">DSM 23061</strain>
    </source>
</reference>
<organism evidence="2 3">
    <name type="scientific">Undibacterium parvum</name>
    <dbReference type="NCBI Taxonomy" id="401471"/>
    <lineage>
        <taxon>Bacteria</taxon>
        <taxon>Pseudomonadati</taxon>
        <taxon>Pseudomonadota</taxon>
        <taxon>Betaproteobacteria</taxon>
        <taxon>Burkholderiales</taxon>
        <taxon>Oxalobacteraceae</taxon>
        <taxon>Undibacterium</taxon>
    </lineage>
</organism>
<protein>
    <submittedName>
        <fullName evidence="2">Glyoxalase</fullName>
    </submittedName>
</protein>
<dbReference type="InterPro" id="IPR029068">
    <property type="entry name" value="Glyas_Bleomycin-R_OHBP_Dase"/>
</dbReference>
<dbReference type="InterPro" id="IPR037523">
    <property type="entry name" value="VOC_core"/>
</dbReference>
<evidence type="ECO:0000313" key="2">
    <source>
        <dbReference type="EMBL" id="AZP11385.1"/>
    </source>
</evidence>
<dbReference type="KEGG" id="upv:EJN92_04825"/>
<evidence type="ECO:0000259" key="1">
    <source>
        <dbReference type="PROSITE" id="PS51819"/>
    </source>
</evidence>
<dbReference type="PROSITE" id="PS51819">
    <property type="entry name" value="VOC"/>
    <property type="match status" value="1"/>
</dbReference>
<gene>
    <name evidence="2" type="ORF">EJN92_04825</name>
</gene>
<proteinExistence type="predicted"/>
<dbReference type="InterPro" id="IPR004360">
    <property type="entry name" value="Glyas_Fos-R_dOase_dom"/>
</dbReference>
<keyword evidence="3" id="KW-1185">Reference proteome</keyword>
<sequence length="127" mass="14447">MSKLSSVRSVLAVKNLPNSISYYSKILDFAIDFESEDWCFLSRDGVKLMLGHCPDAIPASEINDHSYIAYIEVQEIDELHRELQARGLKLLATPESKPWGMREFMLTTPDGHRIMFAQDLQISDDIA</sequence>
<dbReference type="Pfam" id="PF00903">
    <property type="entry name" value="Glyoxalase"/>
    <property type="match status" value="1"/>
</dbReference>
<dbReference type="AlphaFoldDB" id="A0A3Q9BPE7"/>
<dbReference type="Proteomes" id="UP000275663">
    <property type="component" value="Chromosome"/>
</dbReference>
<dbReference type="Gene3D" id="3.10.180.10">
    <property type="entry name" value="2,3-Dihydroxybiphenyl 1,2-Dioxygenase, domain 1"/>
    <property type="match status" value="1"/>
</dbReference>
<dbReference type="OrthoDB" id="9803104at2"/>
<dbReference type="SUPFAM" id="SSF54593">
    <property type="entry name" value="Glyoxalase/Bleomycin resistance protein/Dihydroxybiphenyl dioxygenase"/>
    <property type="match status" value="1"/>
</dbReference>
<feature type="domain" description="VOC" evidence="1">
    <location>
        <begin position="3"/>
        <end position="119"/>
    </location>
</feature>
<accession>A0A3Q9BPE7</accession>
<name>A0A3Q9BPE7_9BURK</name>
<dbReference type="EMBL" id="CP034464">
    <property type="protein sequence ID" value="AZP11385.1"/>
    <property type="molecule type" value="Genomic_DNA"/>
</dbReference>
<dbReference type="RefSeq" id="WP_126126773.1">
    <property type="nucleotide sequence ID" value="NZ_CP034464.1"/>
</dbReference>